<dbReference type="Gene3D" id="3.40.50.200">
    <property type="entry name" value="Peptidase S8/S53 domain"/>
    <property type="match status" value="1"/>
</dbReference>
<name>A0ABM7FQU5_9ACTN</name>
<dbReference type="PROSITE" id="PS00136">
    <property type="entry name" value="SUBTILASE_ASP"/>
    <property type="match status" value="1"/>
</dbReference>
<keyword evidence="5" id="KW-1185">Reference proteome</keyword>
<feature type="region of interest" description="Disordered" evidence="3">
    <location>
        <begin position="274"/>
        <end position="305"/>
    </location>
</feature>
<gene>
    <name evidence="4" type="ORF">SGFS_098790</name>
</gene>
<evidence type="ECO:0000256" key="3">
    <source>
        <dbReference type="SAM" id="MobiDB-lite"/>
    </source>
</evidence>
<feature type="region of interest" description="Disordered" evidence="3">
    <location>
        <begin position="117"/>
        <end position="149"/>
    </location>
</feature>
<keyword evidence="2" id="KW-0378">Hydrolase</keyword>
<dbReference type="Proteomes" id="UP001321542">
    <property type="component" value="Chromosome"/>
</dbReference>
<comment type="similarity">
    <text evidence="1">Belongs to the peptidase S8 family.</text>
</comment>
<evidence type="ECO:0000313" key="5">
    <source>
        <dbReference type="Proteomes" id="UP001321542"/>
    </source>
</evidence>
<sequence>MVSAADDASTAAVPADGLKSAVDKLGSDDAGLLAEAKAEQARNITMMIATAPGRIEQVADQLDAVKGGSVGRTYDRLGYVRATVPTGRADAAIAAAAKLSSVRAIDLDRTIRLDDPVQPPIAARGTPSSSTAKTYAAPDKNTPAKNPYNPAFETGAVDFVKENPKADGRGITIGVLDTGVDLAHPALRKTTTGERKIVDWVTATDPVIDRDGTWRPMTTSVSGPAFTYDGRNWKAPAGSYQVNVFRESVTSGTESEGDVNRDGDTTDAWGVLYDAAAGTAGPPPMRRRTASPLHGSFSRQHRPRF</sequence>
<dbReference type="InterPro" id="IPR023827">
    <property type="entry name" value="Peptidase_S8_Asp-AS"/>
</dbReference>
<reference evidence="4 5" key="2">
    <citation type="journal article" date="2023" name="ChemBioChem">
        <title>Acyltransferase Domain Exchange between Two Independent Type I Polyketide Synthases in the Same Producer Strain of Macrolide Antibiotics.</title>
        <authorList>
            <person name="Kudo F."/>
            <person name="Kishikawa K."/>
            <person name="Tsuboi K."/>
            <person name="Kido T."/>
            <person name="Usui T."/>
            <person name="Hashimoto J."/>
            <person name="Shin-Ya K."/>
            <person name="Miyanaga A."/>
            <person name="Eguchi T."/>
        </authorList>
    </citation>
    <scope>NUCLEOTIDE SEQUENCE [LARGE SCALE GENOMIC DNA]</scope>
    <source>
        <strain evidence="4 5">A-8890</strain>
    </source>
</reference>
<proteinExistence type="inferred from homology"/>
<dbReference type="InterPro" id="IPR036852">
    <property type="entry name" value="Peptidase_S8/S53_dom_sf"/>
</dbReference>
<dbReference type="EMBL" id="AP018448">
    <property type="protein sequence ID" value="BBC38585.1"/>
    <property type="molecule type" value="Genomic_DNA"/>
</dbReference>
<evidence type="ECO:0008006" key="6">
    <source>
        <dbReference type="Google" id="ProtNLM"/>
    </source>
</evidence>
<evidence type="ECO:0000256" key="1">
    <source>
        <dbReference type="ARBA" id="ARBA00011073"/>
    </source>
</evidence>
<dbReference type="SUPFAM" id="SSF52743">
    <property type="entry name" value="Subtilisin-like"/>
    <property type="match status" value="2"/>
</dbReference>
<organism evidence="4 5">
    <name type="scientific">Streptomyces graminofaciens</name>
    <dbReference type="NCBI Taxonomy" id="68212"/>
    <lineage>
        <taxon>Bacteria</taxon>
        <taxon>Bacillati</taxon>
        <taxon>Actinomycetota</taxon>
        <taxon>Actinomycetes</taxon>
        <taxon>Kitasatosporales</taxon>
        <taxon>Streptomycetaceae</taxon>
        <taxon>Streptomyces</taxon>
    </lineage>
</organism>
<accession>A0ABM7FQU5</accession>
<reference evidence="4 5" key="1">
    <citation type="journal article" date="2010" name="ChemBioChem">
        <title>Cloning and characterization of the biosynthetic gene cluster of 16-membered macrolide antibiotic FD-891: involvement of a dual functional cytochrome P450 monooxygenase catalyzing epoxidation and hydroxylation.</title>
        <authorList>
            <person name="Kudo F."/>
            <person name="Motegi A."/>
            <person name="Mizoue K."/>
            <person name="Eguchi T."/>
        </authorList>
    </citation>
    <scope>NUCLEOTIDE SEQUENCE [LARGE SCALE GENOMIC DNA]</scope>
    <source>
        <strain evidence="4 5">A-8890</strain>
    </source>
</reference>
<evidence type="ECO:0000313" key="4">
    <source>
        <dbReference type="EMBL" id="BBC38585.1"/>
    </source>
</evidence>
<evidence type="ECO:0000256" key="2">
    <source>
        <dbReference type="ARBA" id="ARBA00022801"/>
    </source>
</evidence>
<protein>
    <recommendedName>
        <fullName evidence="6">Serine protease</fullName>
    </recommendedName>
</protein>